<dbReference type="SUPFAM" id="SSF56059">
    <property type="entry name" value="Glutathione synthetase ATP-binding domain-like"/>
    <property type="match status" value="1"/>
</dbReference>
<dbReference type="Proteomes" id="UP001147700">
    <property type="component" value="Unassembled WGS sequence"/>
</dbReference>
<gene>
    <name evidence="1" type="ORF">OJ962_19660</name>
</gene>
<dbReference type="Gene3D" id="3.30.1490.20">
    <property type="entry name" value="ATP-grasp fold, A domain"/>
    <property type="match status" value="1"/>
</dbReference>
<name>A0ABT4RMD0_9ACTN</name>
<dbReference type="RefSeq" id="WP_202954517.1">
    <property type="nucleotide sequence ID" value="NZ_JAPCID010000029.1"/>
</dbReference>
<dbReference type="Pfam" id="PF15632">
    <property type="entry name" value="ATPgrasp_Ter"/>
    <property type="match status" value="1"/>
</dbReference>
<evidence type="ECO:0000313" key="1">
    <source>
        <dbReference type="EMBL" id="MDA0139728.1"/>
    </source>
</evidence>
<organism evidence="1 2">
    <name type="scientific">Solirubrobacter deserti</name>
    <dbReference type="NCBI Taxonomy" id="2282478"/>
    <lineage>
        <taxon>Bacteria</taxon>
        <taxon>Bacillati</taxon>
        <taxon>Actinomycetota</taxon>
        <taxon>Thermoleophilia</taxon>
        <taxon>Solirubrobacterales</taxon>
        <taxon>Solirubrobacteraceae</taxon>
        <taxon>Solirubrobacter</taxon>
    </lineage>
</organism>
<dbReference type="Gene3D" id="3.30.470.20">
    <property type="entry name" value="ATP-grasp fold, B domain"/>
    <property type="match status" value="1"/>
</dbReference>
<dbReference type="InterPro" id="IPR013815">
    <property type="entry name" value="ATP_grasp_subdomain_1"/>
</dbReference>
<sequence length="317" mass="33685">MTDRPPSGACLLAGAAGTATAYGLLRSVRERWGAAVRLVAADINPPHLVAATTLADASHQVPLAADPGFQARIVELVAAEAVTVWWPVLDAEIVIAADLRERGLLPAGVAVVAPARATAELCLDKQAVAERLQALGLPTPATWPLADAPWDPAGIVVKPRSGFGSRGLRIAESETELEEIRRAAEPGLVAQPRLRGDEYTIDALRTRDGSTRAVARERIETKAGVSTKARVFEDAVLTELAARLADGLELTGPFCFQVIDGAITDVNPRPGGGTRMTVAAGVDLHCAALADVWGHMLELPPLPRERFVVRHWEENVL</sequence>
<accession>A0ABT4RMD0</accession>
<comment type="caution">
    <text evidence="1">The sequence shown here is derived from an EMBL/GenBank/DDBJ whole genome shotgun (WGS) entry which is preliminary data.</text>
</comment>
<proteinExistence type="predicted"/>
<dbReference type="Gene3D" id="3.40.50.20">
    <property type="match status" value="1"/>
</dbReference>
<dbReference type="EMBL" id="JAPCID010000029">
    <property type="protein sequence ID" value="MDA0139728.1"/>
    <property type="molecule type" value="Genomic_DNA"/>
</dbReference>
<keyword evidence="2" id="KW-1185">Reference proteome</keyword>
<protein>
    <submittedName>
        <fullName evidence="1">ATP-grasp domain-containing protein</fullName>
    </submittedName>
</protein>
<reference evidence="1" key="1">
    <citation type="submission" date="2022-10" db="EMBL/GenBank/DDBJ databases">
        <title>The WGS of Solirubrobacter sp. CPCC 204708.</title>
        <authorList>
            <person name="Jiang Z."/>
        </authorList>
    </citation>
    <scope>NUCLEOTIDE SEQUENCE</scope>
    <source>
        <strain evidence="1">CPCC 204708</strain>
    </source>
</reference>
<evidence type="ECO:0000313" key="2">
    <source>
        <dbReference type="Proteomes" id="UP001147700"/>
    </source>
</evidence>